<comment type="caution">
    <text evidence="5">The sequence shown here is derived from an EMBL/GenBank/DDBJ whole genome shotgun (WGS) entry which is preliminary data.</text>
</comment>
<reference evidence="5" key="1">
    <citation type="submission" date="2017-07" db="EMBL/GenBank/DDBJ databases">
        <title>Taro Niue Genome Assembly and Annotation.</title>
        <authorList>
            <person name="Atibalentja N."/>
            <person name="Keating K."/>
            <person name="Fields C.J."/>
        </authorList>
    </citation>
    <scope>NUCLEOTIDE SEQUENCE</scope>
    <source>
        <strain evidence="5">Niue_2</strain>
        <tissue evidence="5">Leaf</tissue>
    </source>
</reference>
<feature type="domain" description="Myb-like" evidence="3">
    <location>
        <begin position="591"/>
        <end position="638"/>
    </location>
</feature>
<dbReference type="GO" id="GO:0003677">
    <property type="term" value="F:DNA binding"/>
    <property type="evidence" value="ECO:0007669"/>
    <property type="project" value="UniProtKB-KW"/>
</dbReference>
<dbReference type="OrthoDB" id="608866at2759"/>
<dbReference type="SUPFAM" id="SSF46689">
    <property type="entry name" value="Homeodomain-like"/>
    <property type="match status" value="1"/>
</dbReference>
<organism evidence="5 6">
    <name type="scientific">Colocasia esculenta</name>
    <name type="common">Wild taro</name>
    <name type="synonym">Arum esculentum</name>
    <dbReference type="NCBI Taxonomy" id="4460"/>
    <lineage>
        <taxon>Eukaryota</taxon>
        <taxon>Viridiplantae</taxon>
        <taxon>Streptophyta</taxon>
        <taxon>Embryophyta</taxon>
        <taxon>Tracheophyta</taxon>
        <taxon>Spermatophyta</taxon>
        <taxon>Magnoliopsida</taxon>
        <taxon>Liliopsida</taxon>
        <taxon>Araceae</taxon>
        <taxon>Aroideae</taxon>
        <taxon>Colocasieae</taxon>
        <taxon>Colocasia</taxon>
    </lineage>
</organism>
<evidence type="ECO:0000313" key="5">
    <source>
        <dbReference type="EMBL" id="MQM12109.1"/>
    </source>
</evidence>
<dbReference type="AlphaFoldDB" id="A0A843WQ62"/>
<dbReference type="CDD" id="cd11660">
    <property type="entry name" value="SANT_TRF"/>
    <property type="match status" value="1"/>
</dbReference>
<dbReference type="PROSITE" id="PS50090">
    <property type="entry name" value="MYB_LIKE"/>
    <property type="match status" value="1"/>
</dbReference>
<evidence type="ECO:0000259" key="4">
    <source>
        <dbReference type="PROSITE" id="PS51294"/>
    </source>
</evidence>
<keyword evidence="1" id="KW-0238">DNA-binding</keyword>
<dbReference type="Proteomes" id="UP000652761">
    <property type="component" value="Unassembled WGS sequence"/>
</dbReference>
<dbReference type="SMART" id="SM00717">
    <property type="entry name" value="SANT"/>
    <property type="match status" value="1"/>
</dbReference>
<dbReference type="PROSITE" id="PS51294">
    <property type="entry name" value="HTH_MYB"/>
    <property type="match status" value="1"/>
</dbReference>
<dbReference type="PANTHER" id="PTHR47122">
    <property type="entry name" value="MYB-LIKE DNA-BINDING DOMAIN CONTAINING PROTEIN, EXPRESSED"/>
    <property type="match status" value="1"/>
</dbReference>
<evidence type="ECO:0000313" key="6">
    <source>
        <dbReference type="Proteomes" id="UP000652761"/>
    </source>
</evidence>
<feature type="region of interest" description="Disordered" evidence="2">
    <location>
        <begin position="13"/>
        <end position="121"/>
    </location>
</feature>
<dbReference type="InterPro" id="IPR001005">
    <property type="entry name" value="SANT/Myb"/>
</dbReference>
<evidence type="ECO:0000256" key="1">
    <source>
        <dbReference type="ARBA" id="ARBA00023125"/>
    </source>
</evidence>
<dbReference type="Gene3D" id="1.10.246.220">
    <property type="match status" value="1"/>
</dbReference>
<evidence type="ECO:0000256" key="2">
    <source>
        <dbReference type="SAM" id="MobiDB-lite"/>
    </source>
</evidence>
<accession>A0A843WQ62</accession>
<dbReference type="EMBL" id="NMUH01005199">
    <property type="protein sequence ID" value="MQM12109.1"/>
    <property type="molecule type" value="Genomic_DNA"/>
</dbReference>
<evidence type="ECO:0000259" key="3">
    <source>
        <dbReference type="PROSITE" id="PS50090"/>
    </source>
</evidence>
<gene>
    <name evidence="5" type="ORF">Taro_045023</name>
</gene>
<feature type="non-terminal residue" evidence="5">
    <location>
        <position position="711"/>
    </location>
</feature>
<dbReference type="Pfam" id="PF00249">
    <property type="entry name" value="Myb_DNA-binding"/>
    <property type="match status" value="1"/>
</dbReference>
<feature type="domain" description="HTH myb-type" evidence="4">
    <location>
        <begin position="583"/>
        <end position="642"/>
    </location>
</feature>
<dbReference type="PANTHER" id="PTHR47122:SF8">
    <property type="entry name" value="MYB-LIKE DOMAIN-CONTAINING PROTEIN"/>
    <property type="match status" value="1"/>
</dbReference>
<dbReference type="InterPro" id="IPR009057">
    <property type="entry name" value="Homeodomain-like_sf"/>
</dbReference>
<proteinExistence type="predicted"/>
<keyword evidence="6" id="KW-1185">Reference proteome</keyword>
<dbReference type="InterPro" id="IPR017930">
    <property type="entry name" value="Myb_dom"/>
</dbReference>
<name>A0A843WQ62_COLES</name>
<protein>
    <submittedName>
        <fullName evidence="5">Uncharacterized protein</fullName>
    </submittedName>
</protein>
<sequence length="711" mass="79977">RRDPAPNLVLIEKNATAGAPFPGLHFASNPSLSDKTIERGPPRRPYRPCPHSGPEKAITARVPTNLPPRPRPRTPSRKFQIRLLEAPSGVRSGRKKRRSPDQQRPPSPSPSPRSALTSTPHPSSSFWRFWGFGMPSRRLPLSMVEGGEAFVHASEDEVMEIEHLLADTKYENTLEDDITYLNSADTEKYLMLENFPCSDEFYGISNTETPATAESDGQCLDSMLQHHDKDQTLHVIGNLPDGCSDYIFDDGFAEKRSNTHYDLSSGYCLGNLSSEYPQILEFDSAVDETLDLTNTVNLRNDGTSDQNALHSGDINIREVHDTFRGTCAQCAPAVDKQQLRQCIMFGLNSLMDLDYSYTNSKTELLSDENEDMIILSTNNLSEISCESLTSALDQTISVGKSLDKKQSDKDAVTAGILGADRFSFVELEGSDHALVTRKRKRKPTRRYIEESSEVKSREYTGKFGSISTCPQEKILHIRAHPQWKKSVPAELIFSEDSSSLSNNQMLCDVQPQRGRPRKIFTCVGFVWSLIFQLIDQVKDLKGKRGHGHNSIEHKTVYGSILSESADEDGILGSPRTRSDKCGARRKHHRLWTLTEVTKLIEGVSRYGVGRWTDIKRLLFSSSAYRTSVDLKDKWRNLLRASGAHVHGKKDFETRKKHLPGQVPQSVLRRVRDLAIIHPYPRKRKIRLPLLRPASADEAEDTPCSNMKTVHR</sequence>
<feature type="compositionally biased region" description="Basic residues" evidence="2">
    <location>
        <begin position="70"/>
        <end position="80"/>
    </location>
</feature>